<dbReference type="InterPro" id="IPR035959">
    <property type="entry name" value="RutC-like_sf"/>
</dbReference>
<dbReference type="EMBL" id="AUZZ01002450">
    <property type="protein sequence ID" value="EQD60452.1"/>
    <property type="molecule type" value="Genomic_DNA"/>
</dbReference>
<reference evidence="2" key="1">
    <citation type="submission" date="2013-08" db="EMBL/GenBank/DDBJ databases">
        <authorList>
            <person name="Mendez C."/>
            <person name="Richter M."/>
            <person name="Ferrer M."/>
            <person name="Sanchez J."/>
        </authorList>
    </citation>
    <scope>NUCLEOTIDE SEQUENCE</scope>
</reference>
<dbReference type="Pfam" id="PF21168">
    <property type="entry name" value="FkbO_Hyg5-like_N"/>
    <property type="match status" value="1"/>
</dbReference>
<gene>
    <name evidence="2" type="ORF">B2A_03678</name>
</gene>
<comment type="caution">
    <text evidence="2">The sequence shown here is derived from an EMBL/GenBank/DDBJ whole genome shotgun (WGS) entry which is preliminary data.</text>
</comment>
<dbReference type="InterPro" id="IPR049368">
    <property type="entry name" value="FkbO_Hyg5-like_N"/>
</dbReference>
<dbReference type="CDD" id="cd06153">
    <property type="entry name" value="YjgF_YER057c_UK114_like_5"/>
    <property type="match status" value="1"/>
</dbReference>
<feature type="domain" description="Chorismatase FkbO/Hyg5-like N-terminal" evidence="1">
    <location>
        <begin position="79"/>
        <end position="201"/>
    </location>
</feature>
<organism evidence="2">
    <name type="scientific">mine drainage metagenome</name>
    <dbReference type="NCBI Taxonomy" id="410659"/>
    <lineage>
        <taxon>unclassified sequences</taxon>
        <taxon>metagenomes</taxon>
        <taxon>ecological metagenomes</taxon>
    </lineage>
</organism>
<protein>
    <submittedName>
        <fullName evidence="2">Pteridine-dependent deoxygenase like protein</fullName>
    </submittedName>
</protein>
<proteinExistence type="predicted"/>
<dbReference type="AlphaFoldDB" id="T1AST0"/>
<name>T1AST0_9ZZZZ</name>
<dbReference type="Gene3D" id="3.30.1330.40">
    <property type="entry name" value="RutC-like"/>
    <property type="match status" value="1"/>
</dbReference>
<sequence length="343" mass="36137">MFDRPDSFPAPMPKPVPQPDPIAALHIGLSSAVAPLVTGTLARLDFDAASGRGAAAHSSTGALRLRLPLAPLLDAAVHEVWHVQAAVSTGQRDAIHWARGGGWLVAALELDEATHGGIEAAAAAAYAALRAFQATQPERHVLRIWNYFADINAGTGDVERYKLFCAGRGRGLGDGFVGAYPAATAIGHHDPVRGLIVYWLACAQPGARVENPRQLSAWRYPRQYGPTAPSFARGMRLPNGALAISGTASIVGHTSLHAGDFSAQLRESLANIEALLGAAGMPAGFDAHAPLKVYLRHAQDLPALRATLARRLPATTPLQIVLGDVCRAELLVEIDGWRGLSGA</sequence>
<dbReference type="SUPFAM" id="SSF55298">
    <property type="entry name" value="YjgF-like"/>
    <property type="match status" value="1"/>
</dbReference>
<reference evidence="2" key="2">
    <citation type="journal article" date="2014" name="ISME J.">
        <title>Microbial stratification in low pH oxic and suboxic macroscopic growths along an acid mine drainage.</title>
        <authorList>
            <person name="Mendez-Garcia C."/>
            <person name="Mesa V."/>
            <person name="Sprenger R.R."/>
            <person name="Richter M."/>
            <person name="Diez M.S."/>
            <person name="Solano J."/>
            <person name="Bargiela R."/>
            <person name="Golyshina O.V."/>
            <person name="Manteca A."/>
            <person name="Ramos J.L."/>
            <person name="Gallego J.R."/>
            <person name="Llorente I."/>
            <person name="Martins Dos Santos V.A."/>
            <person name="Jensen O.N."/>
            <person name="Pelaez A.I."/>
            <person name="Sanchez J."/>
            <person name="Ferrer M."/>
        </authorList>
    </citation>
    <scope>NUCLEOTIDE SEQUENCE</scope>
</reference>
<evidence type="ECO:0000259" key="1">
    <source>
        <dbReference type="Pfam" id="PF21168"/>
    </source>
</evidence>
<accession>T1AST0</accession>
<evidence type="ECO:0000313" key="2">
    <source>
        <dbReference type="EMBL" id="EQD60452.1"/>
    </source>
</evidence>